<name>A0A4C1YSR2_EUMVA</name>
<keyword evidence="3" id="KW-1185">Reference proteome</keyword>
<evidence type="ECO:0000256" key="1">
    <source>
        <dbReference type="SAM" id="MobiDB-lite"/>
    </source>
</evidence>
<organism evidence="2 3">
    <name type="scientific">Eumeta variegata</name>
    <name type="common">Bagworm moth</name>
    <name type="synonym">Eumeta japonica</name>
    <dbReference type="NCBI Taxonomy" id="151549"/>
    <lineage>
        <taxon>Eukaryota</taxon>
        <taxon>Metazoa</taxon>
        <taxon>Ecdysozoa</taxon>
        <taxon>Arthropoda</taxon>
        <taxon>Hexapoda</taxon>
        <taxon>Insecta</taxon>
        <taxon>Pterygota</taxon>
        <taxon>Neoptera</taxon>
        <taxon>Endopterygota</taxon>
        <taxon>Lepidoptera</taxon>
        <taxon>Glossata</taxon>
        <taxon>Ditrysia</taxon>
        <taxon>Tineoidea</taxon>
        <taxon>Psychidae</taxon>
        <taxon>Oiketicinae</taxon>
        <taxon>Eumeta</taxon>
    </lineage>
</organism>
<reference evidence="2 3" key="1">
    <citation type="journal article" date="2019" name="Commun. Biol.">
        <title>The bagworm genome reveals a unique fibroin gene that provides high tensile strength.</title>
        <authorList>
            <person name="Kono N."/>
            <person name="Nakamura H."/>
            <person name="Ohtoshi R."/>
            <person name="Tomita M."/>
            <person name="Numata K."/>
            <person name="Arakawa K."/>
        </authorList>
    </citation>
    <scope>NUCLEOTIDE SEQUENCE [LARGE SCALE GENOMIC DNA]</scope>
</reference>
<dbReference type="Proteomes" id="UP000299102">
    <property type="component" value="Unassembled WGS sequence"/>
</dbReference>
<feature type="region of interest" description="Disordered" evidence="1">
    <location>
        <begin position="73"/>
        <end position="101"/>
    </location>
</feature>
<evidence type="ECO:0000313" key="3">
    <source>
        <dbReference type="Proteomes" id="UP000299102"/>
    </source>
</evidence>
<accession>A0A4C1YSR2</accession>
<dbReference type="EMBL" id="BGZK01001332">
    <property type="protein sequence ID" value="GBP77467.1"/>
    <property type="molecule type" value="Genomic_DNA"/>
</dbReference>
<dbReference type="OrthoDB" id="3598281at2759"/>
<comment type="caution">
    <text evidence="2">The sequence shown here is derived from an EMBL/GenBank/DDBJ whole genome shotgun (WGS) entry which is preliminary data.</text>
</comment>
<gene>
    <name evidence="2" type="ORF">EVAR_56077_1</name>
</gene>
<proteinExistence type="predicted"/>
<feature type="compositionally biased region" description="Polar residues" evidence="1">
    <location>
        <begin position="75"/>
        <end position="93"/>
    </location>
</feature>
<evidence type="ECO:0000313" key="2">
    <source>
        <dbReference type="EMBL" id="GBP77467.1"/>
    </source>
</evidence>
<sequence length="164" mass="18712">MDQPTSDLLTNWGLQECVQTFYAKLSAYIVPDGKVDAGVLRLLTSNGIDESIPIPGDRAQFKANLENWKLKTANLKPSESQQSQIHPTEYQSTRQDESNEPKLDGLRRLITEFLWPPSSSIIRRWLPYSIKVLVKTNQTSPNSMGLRRLITEFLWPPSSSIIRR</sequence>
<dbReference type="AlphaFoldDB" id="A0A4C1YSR2"/>
<protein>
    <submittedName>
        <fullName evidence="2">Uncharacterized protein</fullName>
    </submittedName>
</protein>